<dbReference type="VEuPathDB" id="FungiDB:TRIVIDRAFT_28393"/>
<dbReference type="PANTHER" id="PTHR33048:SF96">
    <property type="entry name" value="INTEGRAL MEMBRANE PROTEIN"/>
    <property type="match status" value="1"/>
</dbReference>
<comment type="similarity">
    <text evidence="5">Belongs to the SAT4 family.</text>
</comment>
<dbReference type="InParanoid" id="G9MT42"/>
<evidence type="ECO:0000256" key="7">
    <source>
        <dbReference type="SAM" id="Phobius"/>
    </source>
</evidence>
<feature type="compositionally biased region" description="Basic and acidic residues" evidence="6">
    <location>
        <begin position="342"/>
        <end position="354"/>
    </location>
</feature>
<dbReference type="PANTHER" id="PTHR33048">
    <property type="entry name" value="PTH11-LIKE INTEGRAL MEMBRANE PROTEIN (AFU_ORTHOLOGUE AFUA_5G11245)"/>
    <property type="match status" value="1"/>
</dbReference>
<evidence type="ECO:0000259" key="8">
    <source>
        <dbReference type="Pfam" id="PF20684"/>
    </source>
</evidence>
<dbReference type="GeneID" id="25792644"/>
<feature type="transmembrane region" description="Helical" evidence="7">
    <location>
        <begin position="45"/>
        <end position="66"/>
    </location>
</feature>
<keyword evidence="4 7" id="KW-0472">Membrane</keyword>
<feature type="region of interest" description="Disordered" evidence="6">
    <location>
        <begin position="275"/>
        <end position="354"/>
    </location>
</feature>
<evidence type="ECO:0000256" key="4">
    <source>
        <dbReference type="ARBA" id="ARBA00023136"/>
    </source>
</evidence>
<feature type="transmembrane region" description="Helical" evidence="7">
    <location>
        <begin position="120"/>
        <end position="142"/>
    </location>
</feature>
<feature type="transmembrane region" description="Helical" evidence="7">
    <location>
        <begin position="162"/>
        <end position="190"/>
    </location>
</feature>
<evidence type="ECO:0000313" key="10">
    <source>
        <dbReference type="Proteomes" id="UP000007115"/>
    </source>
</evidence>
<dbReference type="eggNOG" id="ENOG502SMC3">
    <property type="taxonomic scope" value="Eukaryota"/>
</dbReference>
<dbReference type="OrthoDB" id="3936451at2759"/>
<dbReference type="AlphaFoldDB" id="G9MT42"/>
<gene>
    <name evidence="9" type="ORF">TRIVIDRAFT_28393</name>
</gene>
<feature type="compositionally biased region" description="Polar residues" evidence="6">
    <location>
        <begin position="286"/>
        <end position="303"/>
    </location>
</feature>
<organism evidence="9 10">
    <name type="scientific">Hypocrea virens (strain Gv29-8 / FGSC 10586)</name>
    <name type="common">Gliocladium virens</name>
    <name type="synonym">Trichoderma virens</name>
    <dbReference type="NCBI Taxonomy" id="413071"/>
    <lineage>
        <taxon>Eukaryota</taxon>
        <taxon>Fungi</taxon>
        <taxon>Dikarya</taxon>
        <taxon>Ascomycota</taxon>
        <taxon>Pezizomycotina</taxon>
        <taxon>Sordariomycetes</taxon>
        <taxon>Hypocreomycetidae</taxon>
        <taxon>Hypocreales</taxon>
        <taxon>Hypocreaceae</taxon>
        <taxon>Trichoderma</taxon>
    </lineage>
</organism>
<keyword evidence="3 7" id="KW-1133">Transmembrane helix</keyword>
<evidence type="ECO:0000256" key="2">
    <source>
        <dbReference type="ARBA" id="ARBA00022692"/>
    </source>
</evidence>
<evidence type="ECO:0000256" key="6">
    <source>
        <dbReference type="SAM" id="MobiDB-lite"/>
    </source>
</evidence>
<evidence type="ECO:0000256" key="1">
    <source>
        <dbReference type="ARBA" id="ARBA00004141"/>
    </source>
</evidence>
<dbReference type="GO" id="GO:0016020">
    <property type="term" value="C:membrane"/>
    <property type="evidence" value="ECO:0007669"/>
    <property type="project" value="UniProtKB-SubCell"/>
</dbReference>
<dbReference type="OMA" id="WATVDIA"/>
<dbReference type="HOGENOM" id="CLU_028200_3_7_1"/>
<feature type="domain" description="Rhodopsin" evidence="8">
    <location>
        <begin position="27"/>
        <end position="265"/>
    </location>
</feature>
<keyword evidence="10" id="KW-1185">Reference proteome</keyword>
<reference evidence="9 10" key="1">
    <citation type="journal article" date="2011" name="Genome Biol.">
        <title>Comparative genome sequence analysis underscores mycoparasitism as the ancestral life style of Trichoderma.</title>
        <authorList>
            <person name="Kubicek C.P."/>
            <person name="Herrera-Estrella A."/>
            <person name="Seidl-Seiboth V."/>
            <person name="Martinez D.A."/>
            <person name="Druzhinina I.S."/>
            <person name="Thon M."/>
            <person name="Zeilinger S."/>
            <person name="Casas-Flores S."/>
            <person name="Horwitz B.A."/>
            <person name="Mukherjee P.K."/>
            <person name="Mukherjee M."/>
            <person name="Kredics L."/>
            <person name="Alcaraz L.D."/>
            <person name="Aerts A."/>
            <person name="Antal Z."/>
            <person name="Atanasova L."/>
            <person name="Cervantes-Badillo M.G."/>
            <person name="Challacombe J."/>
            <person name="Chertkov O."/>
            <person name="McCluskey K."/>
            <person name="Coulpier F."/>
            <person name="Deshpande N."/>
            <person name="von Doehren H."/>
            <person name="Ebbole D.J."/>
            <person name="Esquivel-Naranjo E.U."/>
            <person name="Fekete E."/>
            <person name="Flipphi M."/>
            <person name="Glaser F."/>
            <person name="Gomez-Rodriguez E.Y."/>
            <person name="Gruber S."/>
            <person name="Han C."/>
            <person name="Henrissat B."/>
            <person name="Hermosa R."/>
            <person name="Hernandez-Onate M."/>
            <person name="Karaffa L."/>
            <person name="Kosti I."/>
            <person name="Le Crom S."/>
            <person name="Lindquist E."/>
            <person name="Lucas S."/>
            <person name="Luebeck M."/>
            <person name="Luebeck P.S."/>
            <person name="Margeot A."/>
            <person name="Metz B."/>
            <person name="Misra M."/>
            <person name="Nevalainen H."/>
            <person name="Omann M."/>
            <person name="Packer N."/>
            <person name="Perrone G."/>
            <person name="Uresti-Rivera E.E."/>
            <person name="Salamov A."/>
            <person name="Schmoll M."/>
            <person name="Seiboth B."/>
            <person name="Shapiro H."/>
            <person name="Sukno S."/>
            <person name="Tamayo-Ramos J.A."/>
            <person name="Tisch D."/>
            <person name="Wiest A."/>
            <person name="Wilkinson H.H."/>
            <person name="Zhang M."/>
            <person name="Coutinho P.M."/>
            <person name="Kenerley C.M."/>
            <person name="Monte E."/>
            <person name="Baker S.E."/>
            <person name="Grigoriev I.V."/>
        </authorList>
    </citation>
    <scope>NUCLEOTIDE SEQUENCE [LARGE SCALE GENOMIC DNA]</scope>
    <source>
        <strain evidence="10">Gv29-8 / FGSC 10586</strain>
    </source>
</reference>
<evidence type="ECO:0000256" key="5">
    <source>
        <dbReference type="ARBA" id="ARBA00038359"/>
    </source>
</evidence>
<feature type="transmembrane region" description="Helical" evidence="7">
    <location>
        <begin position="12"/>
        <end position="33"/>
    </location>
</feature>
<dbReference type="Proteomes" id="UP000007115">
    <property type="component" value="Unassembled WGS sequence"/>
</dbReference>
<proteinExistence type="inferred from homology"/>
<accession>G9MT42</accession>
<protein>
    <recommendedName>
        <fullName evidence="8">Rhodopsin domain-containing protein</fullName>
    </recommendedName>
</protein>
<dbReference type="InterPro" id="IPR049326">
    <property type="entry name" value="Rhodopsin_dom_fungi"/>
</dbReference>
<dbReference type="InterPro" id="IPR052337">
    <property type="entry name" value="SAT4-like"/>
</dbReference>
<evidence type="ECO:0000313" key="9">
    <source>
        <dbReference type="EMBL" id="EHK23084.1"/>
    </source>
</evidence>
<name>G9MT42_HYPVG</name>
<sequence>MAVENRGPQLQAVCYLLLVFAVVSTLLRCYVRVFMIKSFGLDDSFMVFALITFILFVSSALSGVHYGTGRHYWDLTNDGISTALKWWYFCYIWYCLTMIATKLSVGYFLLRLMIRPVEKLIVYGVMLVTVLTGILFFFVTMLQCMPLSYFWNKDQSGHCINIEVIIVITYVYSSFSVICDFTFALLPIYIIWGLNMKKVNKVVLIPIMAMACIASAAVVIRFPYVKDFKDPDFLYSTTDIAIWSTTEQGLAITAGSLATLRPLLRSIKQFVGLSQSGPTELKDSDQAQQYNRSNRSRALQNSGRGFPPEGGDSLKMHPLTGEHAATFSVNDRSISWDELEEPHESRKTTESRVV</sequence>
<dbReference type="RefSeq" id="XP_013957282.1">
    <property type="nucleotide sequence ID" value="XM_014101807.1"/>
</dbReference>
<comment type="caution">
    <text evidence="9">The sequence shown here is derived from an EMBL/GenBank/DDBJ whole genome shotgun (WGS) entry which is preliminary data.</text>
</comment>
<feature type="transmembrane region" description="Helical" evidence="7">
    <location>
        <begin position="202"/>
        <end position="220"/>
    </location>
</feature>
<evidence type="ECO:0000256" key="3">
    <source>
        <dbReference type="ARBA" id="ARBA00022989"/>
    </source>
</evidence>
<keyword evidence="2 7" id="KW-0812">Transmembrane</keyword>
<feature type="transmembrane region" description="Helical" evidence="7">
    <location>
        <begin position="86"/>
        <end position="108"/>
    </location>
</feature>
<dbReference type="Pfam" id="PF20684">
    <property type="entry name" value="Fung_rhodopsin"/>
    <property type="match status" value="1"/>
</dbReference>
<comment type="subcellular location">
    <subcellularLocation>
        <location evidence="1">Membrane</location>
        <topology evidence="1">Multi-pass membrane protein</topology>
    </subcellularLocation>
</comment>
<dbReference type="EMBL" id="ABDF02000006">
    <property type="protein sequence ID" value="EHK23084.1"/>
    <property type="molecule type" value="Genomic_DNA"/>
</dbReference>